<organism evidence="3 4">
    <name type="scientific">Arabis alpina</name>
    <name type="common">Alpine rock-cress</name>
    <dbReference type="NCBI Taxonomy" id="50452"/>
    <lineage>
        <taxon>Eukaryota</taxon>
        <taxon>Viridiplantae</taxon>
        <taxon>Streptophyta</taxon>
        <taxon>Embryophyta</taxon>
        <taxon>Tracheophyta</taxon>
        <taxon>Spermatophyta</taxon>
        <taxon>Magnoliopsida</taxon>
        <taxon>eudicotyledons</taxon>
        <taxon>Gunneridae</taxon>
        <taxon>Pentapetalae</taxon>
        <taxon>rosids</taxon>
        <taxon>malvids</taxon>
        <taxon>Brassicales</taxon>
        <taxon>Brassicaceae</taxon>
        <taxon>Arabideae</taxon>
        <taxon>Arabis</taxon>
    </lineage>
</organism>
<feature type="region of interest" description="Disordered" evidence="2">
    <location>
        <begin position="300"/>
        <end position="331"/>
    </location>
</feature>
<proteinExistence type="predicted"/>
<name>A0A087G1B2_ARAAL</name>
<dbReference type="Proteomes" id="UP000029120">
    <property type="component" value="Unassembled WGS sequence"/>
</dbReference>
<keyword evidence="4" id="KW-1185">Reference proteome</keyword>
<evidence type="ECO:0000313" key="4">
    <source>
        <dbReference type="Proteomes" id="UP000029120"/>
    </source>
</evidence>
<accession>A0A087G1B2</accession>
<evidence type="ECO:0000256" key="2">
    <source>
        <dbReference type="SAM" id="MobiDB-lite"/>
    </source>
</evidence>
<feature type="compositionally biased region" description="Acidic residues" evidence="2">
    <location>
        <begin position="321"/>
        <end position="331"/>
    </location>
</feature>
<gene>
    <name evidence="3" type="ORF">AALP_AAs70636U001300</name>
</gene>
<dbReference type="EMBL" id="KL976791">
    <property type="protein sequence ID" value="KFK23664.1"/>
    <property type="molecule type" value="Genomic_DNA"/>
</dbReference>
<keyword evidence="1" id="KW-0175">Coiled coil</keyword>
<evidence type="ECO:0000313" key="3">
    <source>
        <dbReference type="EMBL" id="KFK23664.1"/>
    </source>
</evidence>
<dbReference type="AlphaFoldDB" id="A0A087G1B2"/>
<evidence type="ECO:0000256" key="1">
    <source>
        <dbReference type="SAM" id="Coils"/>
    </source>
</evidence>
<dbReference type="Gramene" id="KFK23664">
    <property type="protein sequence ID" value="KFK23664"/>
    <property type="gene ID" value="AALP_AAs70636U001300"/>
</dbReference>
<feature type="region of interest" description="Disordered" evidence="2">
    <location>
        <begin position="1"/>
        <end position="90"/>
    </location>
</feature>
<sequence length="331" mass="36218">MLDASIPIGVPLAGPSDRRSSDASSPEVELPEHLPEVVPPQETGASVARPVLKDSTEDGSSYVRFENHSRGSYPSDRVETDEGTSGGDKGSIAHMVKLNLDVVDSDEELELPEVAPVAEREGLRPDKAPIAHGRDQKNLKLNTQNGELVAESNRSLEVRRKAEQEVVKFKDLLDHSQRMNNDLIAEQDILNLKVADLTSALAEAEEMRKEREMKKKAKDKLRRSLEIMEERSRAQTEVDRFASLASQVVGAIRRMEKTAKDGVPIDAAKKEKLEARLAGYIAEADKIVLPPLLVDSSATGESIDAATGEPIAPLFSHPDANPEEQEQETAP</sequence>
<feature type="coiled-coil region" evidence="1">
    <location>
        <begin position="194"/>
        <end position="231"/>
    </location>
</feature>
<protein>
    <submittedName>
        <fullName evidence="3">Uncharacterized protein</fullName>
    </submittedName>
</protein>
<reference evidence="4" key="1">
    <citation type="journal article" date="2015" name="Nat. Plants">
        <title>Genome expansion of Arabis alpina linked with retrotransposition and reduced symmetric DNA methylation.</title>
        <authorList>
            <person name="Willing E.M."/>
            <person name="Rawat V."/>
            <person name="Mandakova T."/>
            <person name="Maumus F."/>
            <person name="James G.V."/>
            <person name="Nordstroem K.J."/>
            <person name="Becker C."/>
            <person name="Warthmann N."/>
            <person name="Chica C."/>
            <person name="Szarzynska B."/>
            <person name="Zytnicki M."/>
            <person name="Albani M.C."/>
            <person name="Kiefer C."/>
            <person name="Bergonzi S."/>
            <person name="Castaings L."/>
            <person name="Mateos J.L."/>
            <person name="Berns M.C."/>
            <person name="Bujdoso N."/>
            <person name="Piofczyk T."/>
            <person name="de Lorenzo L."/>
            <person name="Barrero-Sicilia C."/>
            <person name="Mateos I."/>
            <person name="Piednoel M."/>
            <person name="Hagmann J."/>
            <person name="Chen-Min-Tao R."/>
            <person name="Iglesias-Fernandez R."/>
            <person name="Schuster S.C."/>
            <person name="Alonso-Blanco C."/>
            <person name="Roudier F."/>
            <person name="Carbonero P."/>
            <person name="Paz-Ares J."/>
            <person name="Davis S.J."/>
            <person name="Pecinka A."/>
            <person name="Quesneville H."/>
            <person name="Colot V."/>
            <person name="Lysak M.A."/>
            <person name="Weigel D."/>
            <person name="Coupland G."/>
            <person name="Schneeberger K."/>
        </authorList>
    </citation>
    <scope>NUCLEOTIDE SEQUENCE [LARGE SCALE GENOMIC DNA]</scope>
    <source>
        <strain evidence="4">cv. Pajares</strain>
    </source>
</reference>